<sequence length="181" mass="21357">MRYITSYISRYDIVKENNFLTGSVITKEKIDYLIKANRIPLWVEKSYADITEKLSNASFPCLFGRHAWKLETILFSFISKENRASDIISSFSELTNVTKIKKEEERLYSPLLCIFEETKFNSIEKEQSFAWEQLQILHDNDISVWPDSIPEDPERSEWTFCFNDIELFINISCPGHKKNHK</sequence>
<protein>
    <submittedName>
        <fullName evidence="1">Uncharacterized protein</fullName>
    </submittedName>
</protein>
<accession>A0A5X0ZGD9</accession>
<name>A0A5X0ZGD9_SALEB</name>
<dbReference type="PANTHER" id="PTHR40045:SF1">
    <property type="entry name" value="YQCI_YCGG FAMILY PROTEIN"/>
    <property type="match status" value="1"/>
</dbReference>
<proteinExistence type="predicted"/>
<reference evidence="1" key="1">
    <citation type="submission" date="2018-09" db="EMBL/GenBank/DDBJ databases">
        <authorList>
            <person name="Ashton P.M."/>
            <person name="Dallman T."/>
            <person name="Nair S."/>
            <person name="De Pinna E."/>
            <person name="Peters T."/>
            <person name="Grant K."/>
        </authorList>
    </citation>
    <scope>NUCLEOTIDE SEQUENCE</scope>
    <source>
        <strain evidence="1">140692</strain>
    </source>
</reference>
<gene>
    <name evidence="1" type="ORF">D6S17_28130</name>
</gene>
<dbReference type="InterPro" id="IPR014988">
    <property type="entry name" value="Uncharacterised_YqcI/YcgG"/>
</dbReference>
<dbReference type="PANTHER" id="PTHR40045">
    <property type="entry name" value="YCGG FAMILY PROTEIN"/>
    <property type="match status" value="1"/>
</dbReference>
<dbReference type="EMBL" id="AAHPHN010000103">
    <property type="protein sequence ID" value="EBY8645319.1"/>
    <property type="molecule type" value="Genomic_DNA"/>
</dbReference>
<organism evidence="1">
    <name type="scientific">Salmonella enterica subsp. enterica serovar Java</name>
    <dbReference type="NCBI Taxonomy" id="224729"/>
    <lineage>
        <taxon>Bacteria</taxon>
        <taxon>Pseudomonadati</taxon>
        <taxon>Pseudomonadota</taxon>
        <taxon>Gammaproteobacteria</taxon>
        <taxon>Enterobacterales</taxon>
        <taxon>Enterobacteriaceae</taxon>
        <taxon>Salmonella</taxon>
    </lineage>
</organism>
<dbReference type="AlphaFoldDB" id="A0A5X0ZGD9"/>
<dbReference type="Pfam" id="PF08892">
    <property type="entry name" value="YqcI_YcgG"/>
    <property type="match status" value="1"/>
</dbReference>
<evidence type="ECO:0000313" key="1">
    <source>
        <dbReference type="EMBL" id="EBY8645319.1"/>
    </source>
</evidence>
<comment type="caution">
    <text evidence="1">The sequence shown here is derived from an EMBL/GenBank/DDBJ whole genome shotgun (WGS) entry which is preliminary data.</text>
</comment>